<proteinExistence type="predicted"/>
<name>A0A1H5ZXC6_9SPHI</name>
<protein>
    <submittedName>
        <fullName evidence="1">Uncharacterized protein</fullName>
    </submittedName>
</protein>
<keyword evidence="2" id="KW-1185">Reference proteome</keyword>
<gene>
    <name evidence="1" type="ORF">SAMN05421877_107236</name>
</gene>
<reference evidence="2" key="1">
    <citation type="submission" date="2016-10" db="EMBL/GenBank/DDBJ databases">
        <authorList>
            <person name="Varghese N."/>
            <person name="Submissions S."/>
        </authorList>
    </citation>
    <scope>NUCLEOTIDE SEQUENCE [LARGE SCALE GENOMIC DNA]</scope>
    <source>
        <strain evidence="2">DSM 22361</strain>
    </source>
</reference>
<sequence>MNNKNFHSLIHAFCTSEQSILPAKDMDLSKYNLYKIERDALHYNLTLDETILKAKSVYSLQYPNASDSEFIDWFIANFKHTWLTEFCSYEVRDRNDRVHEAYLNILETIYRTQSWMKEEKLCTKVDVMWEERGGNYNLLHQTITLFCDIVLACNQRCEYYISYNLDYRCEEMIGKFFTNTLLRRIYEFTMNDLEPYLNLNSLIVDESDNFIEALKESRDDDFVMASIVPNSKINSGCFL</sequence>
<organism evidence="1 2">
    <name type="scientific">Sphingobacterium lactis</name>
    <dbReference type="NCBI Taxonomy" id="797291"/>
    <lineage>
        <taxon>Bacteria</taxon>
        <taxon>Pseudomonadati</taxon>
        <taxon>Bacteroidota</taxon>
        <taxon>Sphingobacteriia</taxon>
        <taxon>Sphingobacteriales</taxon>
        <taxon>Sphingobacteriaceae</taxon>
        <taxon>Sphingobacterium</taxon>
    </lineage>
</organism>
<evidence type="ECO:0000313" key="2">
    <source>
        <dbReference type="Proteomes" id="UP000236731"/>
    </source>
</evidence>
<evidence type="ECO:0000313" key="1">
    <source>
        <dbReference type="EMBL" id="SEG41153.1"/>
    </source>
</evidence>
<dbReference type="EMBL" id="FNUT01000007">
    <property type="protein sequence ID" value="SEG41153.1"/>
    <property type="molecule type" value="Genomic_DNA"/>
</dbReference>
<accession>A0A1H5ZXC6</accession>
<dbReference type="Proteomes" id="UP000236731">
    <property type="component" value="Unassembled WGS sequence"/>
</dbReference>
<dbReference type="AlphaFoldDB" id="A0A1H5ZXC6"/>